<comment type="similarity">
    <text evidence="1 5">Belongs to the peptidase S8 family.</text>
</comment>
<gene>
    <name evidence="7" type="ORF">L873DRAFT_1831981</name>
</gene>
<dbReference type="GO" id="GO:0006508">
    <property type="term" value="P:proteolysis"/>
    <property type="evidence" value="ECO:0007669"/>
    <property type="project" value="UniProtKB-KW"/>
</dbReference>
<dbReference type="OrthoDB" id="206201at2759"/>
<dbReference type="PANTHER" id="PTHR43806:SF58">
    <property type="entry name" value="ALKALINE PROTEASE 1-RELATED"/>
    <property type="match status" value="1"/>
</dbReference>
<comment type="caution">
    <text evidence="5">Lacks conserved residue(s) required for the propagation of feature annotation.</text>
</comment>
<protein>
    <submittedName>
        <fullName evidence="7">Alkaline protease</fullName>
    </submittedName>
</protein>
<dbReference type="InterPro" id="IPR036852">
    <property type="entry name" value="Peptidase_S8/S53_dom_sf"/>
</dbReference>
<keyword evidence="3" id="KW-0378">Hydrolase</keyword>
<evidence type="ECO:0000256" key="4">
    <source>
        <dbReference type="ARBA" id="ARBA00022825"/>
    </source>
</evidence>
<dbReference type="GO" id="GO:0004252">
    <property type="term" value="F:serine-type endopeptidase activity"/>
    <property type="evidence" value="ECO:0007669"/>
    <property type="project" value="InterPro"/>
</dbReference>
<evidence type="ECO:0000313" key="7">
    <source>
        <dbReference type="EMBL" id="RPA89425.1"/>
    </source>
</evidence>
<dbReference type="InterPro" id="IPR050131">
    <property type="entry name" value="Peptidase_S8_subtilisin-like"/>
</dbReference>
<dbReference type="Gene3D" id="3.40.50.200">
    <property type="entry name" value="Peptidase S8/S53 domain"/>
    <property type="match status" value="1"/>
</dbReference>
<dbReference type="Proteomes" id="UP000276215">
    <property type="component" value="Unassembled WGS sequence"/>
</dbReference>
<dbReference type="AlphaFoldDB" id="A0A3N4IUH5"/>
<evidence type="ECO:0000256" key="2">
    <source>
        <dbReference type="ARBA" id="ARBA00022670"/>
    </source>
</evidence>
<accession>A0A3N4IUH5</accession>
<keyword evidence="2 7" id="KW-0645">Protease</keyword>
<feature type="domain" description="Peptidase S8/S53" evidence="6">
    <location>
        <begin position="73"/>
        <end position="268"/>
    </location>
</feature>
<reference evidence="7 8" key="1">
    <citation type="journal article" date="2018" name="Nat. Ecol. Evol.">
        <title>Pezizomycetes genomes reveal the molecular basis of ectomycorrhizal truffle lifestyle.</title>
        <authorList>
            <person name="Murat C."/>
            <person name="Payen T."/>
            <person name="Noel B."/>
            <person name="Kuo A."/>
            <person name="Morin E."/>
            <person name="Chen J."/>
            <person name="Kohler A."/>
            <person name="Krizsan K."/>
            <person name="Balestrini R."/>
            <person name="Da Silva C."/>
            <person name="Montanini B."/>
            <person name="Hainaut M."/>
            <person name="Levati E."/>
            <person name="Barry K.W."/>
            <person name="Belfiori B."/>
            <person name="Cichocki N."/>
            <person name="Clum A."/>
            <person name="Dockter R.B."/>
            <person name="Fauchery L."/>
            <person name="Guy J."/>
            <person name="Iotti M."/>
            <person name="Le Tacon F."/>
            <person name="Lindquist E.A."/>
            <person name="Lipzen A."/>
            <person name="Malagnac F."/>
            <person name="Mello A."/>
            <person name="Molinier V."/>
            <person name="Miyauchi S."/>
            <person name="Poulain J."/>
            <person name="Riccioni C."/>
            <person name="Rubini A."/>
            <person name="Sitrit Y."/>
            <person name="Splivallo R."/>
            <person name="Traeger S."/>
            <person name="Wang M."/>
            <person name="Zifcakova L."/>
            <person name="Wipf D."/>
            <person name="Zambonelli A."/>
            <person name="Paolocci F."/>
            <person name="Nowrousian M."/>
            <person name="Ottonello S."/>
            <person name="Baldrian P."/>
            <person name="Spatafora J.W."/>
            <person name="Henrissat B."/>
            <person name="Nagy L.G."/>
            <person name="Aury J.M."/>
            <person name="Wincker P."/>
            <person name="Grigoriev I.V."/>
            <person name="Bonfante P."/>
            <person name="Martin F.M."/>
        </authorList>
    </citation>
    <scope>NUCLEOTIDE SEQUENCE [LARGE SCALE GENOMIC DNA]</scope>
    <source>
        <strain evidence="7 8">120613-1</strain>
    </source>
</reference>
<evidence type="ECO:0000256" key="1">
    <source>
        <dbReference type="ARBA" id="ARBA00011073"/>
    </source>
</evidence>
<sequence>MVPEGLKVTFNIGDFKGFWGVFGGATVKSLRKNPQVCFPPPRPVTQSPASYGLARISHRARTTTNYGYDSTAGSGTWVYLLGKGVLTTHTDLSPRVIFGYNSVDTISSDQSGHGTAVAGVIAGTIHGVAEKTSIIAVKVLDANGSGATSGVIACTNWSVNDIVSKGRVGEATIVMPLGGPCSAAMSNAVEQAVQIVHRQTQATPPPAPAPNAIVLASLASTSDIRSSFSNYGPAVGFFAPGENVLTCWIGSDTATNTLSGTTFSMTYGAGVGVHLMALQNFASPVALAARMNDYRVAAGDGE</sequence>
<organism evidence="7 8">
    <name type="scientific">Choiromyces venosus 120613-1</name>
    <dbReference type="NCBI Taxonomy" id="1336337"/>
    <lineage>
        <taxon>Eukaryota</taxon>
        <taxon>Fungi</taxon>
        <taxon>Dikarya</taxon>
        <taxon>Ascomycota</taxon>
        <taxon>Pezizomycotina</taxon>
        <taxon>Pezizomycetes</taxon>
        <taxon>Pezizales</taxon>
        <taxon>Tuberaceae</taxon>
        <taxon>Choiromyces</taxon>
    </lineage>
</organism>
<dbReference type="Pfam" id="PF00082">
    <property type="entry name" value="Peptidase_S8"/>
    <property type="match status" value="1"/>
</dbReference>
<dbReference type="PRINTS" id="PR00723">
    <property type="entry name" value="SUBTILISIN"/>
</dbReference>
<name>A0A3N4IUH5_9PEZI</name>
<dbReference type="InterPro" id="IPR000209">
    <property type="entry name" value="Peptidase_S8/S53_dom"/>
</dbReference>
<evidence type="ECO:0000313" key="8">
    <source>
        <dbReference type="Proteomes" id="UP000276215"/>
    </source>
</evidence>
<dbReference type="STRING" id="1336337.A0A3N4IUH5"/>
<dbReference type="SUPFAM" id="SSF52743">
    <property type="entry name" value="Subtilisin-like"/>
    <property type="match status" value="1"/>
</dbReference>
<dbReference type="InterPro" id="IPR015500">
    <property type="entry name" value="Peptidase_S8_subtilisin-rel"/>
</dbReference>
<evidence type="ECO:0000256" key="5">
    <source>
        <dbReference type="PROSITE-ProRule" id="PRU01240"/>
    </source>
</evidence>
<dbReference type="PANTHER" id="PTHR43806">
    <property type="entry name" value="PEPTIDASE S8"/>
    <property type="match status" value="1"/>
</dbReference>
<dbReference type="EMBL" id="ML120581">
    <property type="protein sequence ID" value="RPA89425.1"/>
    <property type="molecule type" value="Genomic_DNA"/>
</dbReference>
<evidence type="ECO:0000259" key="6">
    <source>
        <dbReference type="Pfam" id="PF00082"/>
    </source>
</evidence>
<dbReference type="PROSITE" id="PS00137">
    <property type="entry name" value="SUBTILASE_HIS"/>
    <property type="match status" value="1"/>
</dbReference>
<dbReference type="InterPro" id="IPR022398">
    <property type="entry name" value="Peptidase_S8_His-AS"/>
</dbReference>
<dbReference type="PROSITE" id="PS51892">
    <property type="entry name" value="SUBTILASE"/>
    <property type="match status" value="1"/>
</dbReference>
<evidence type="ECO:0000256" key="3">
    <source>
        <dbReference type="ARBA" id="ARBA00022801"/>
    </source>
</evidence>
<keyword evidence="4" id="KW-0720">Serine protease</keyword>
<proteinExistence type="inferred from homology"/>
<keyword evidence="8" id="KW-1185">Reference proteome</keyword>